<protein>
    <submittedName>
        <fullName evidence="1">Uncharacterized protein</fullName>
    </submittedName>
</protein>
<dbReference type="AlphaFoldDB" id="A0A2K1Q8L7"/>
<name>A0A2K1Q8L7_9GAMM</name>
<dbReference type="EMBL" id="NWUO01000008">
    <property type="protein sequence ID" value="PNS11373.1"/>
    <property type="molecule type" value="Genomic_DNA"/>
</dbReference>
<organism evidence="1 2">
    <name type="scientific">Mixta theicola</name>
    <dbReference type="NCBI Taxonomy" id="1458355"/>
    <lineage>
        <taxon>Bacteria</taxon>
        <taxon>Pseudomonadati</taxon>
        <taxon>Pseudomonadota</taxon>
        <taxon>Gammaproteobacteria</taxon>
        <taxon>Enterobacterales</taxon>
        <taxon>Erwiniaceae</taxon>
        <taxon>Mixta</taxon>
    </lineage>
</organism>
<proteinExistence type="predicted"/>
<accession>A0A2K1Q8L7</accession>
<sequence>MDENFAKMAFRPAKSPVSLRRYPCWSGAALHYADGSPKKSTDNHRVMLVMRLFCESHRIAPLL</sequence>
<comment type="caution">
    <text evidence="1">The sequence shown here is derived from an EMBL/GenBank/DDBJ whole genome shotgun (WGS) entry which is preliminary data.</text>
</comment>
<gene>
    <name evidence="1" type="ORF">COO59_12140</name>
</gene>
<dbReference type="Proteomes" id="UP000236345">
    <property type="component" value="Unassembled WGS sequence"/>
</dbReference>
<evidence type="ECO:0000313" key="2">
    <source>
        <dbReference type="Proteomes" id="UP000236345"/>
    </source>
</evidence>
<evidence type="ECO:0000313" key="1">
    <source>
        <dbReference type="EMBL" id="PNS11373.1"/>
    </source>
</evidence>
<reference evidence="2" key="1">
    <citation type="submission" date="2017-09" db="EMBL/GenBank/DDBJ databases">
        <authorList>
            <person name="Palmer M."/>
            <person name="Steenkamp E.T."/>
            <person name="Coetzee M.P."/>
            <person name="Avontuur J.R."/>
            <person name="Van Zyl E."/>
            <person name="Chan W.-Y."/>
            <person name="Blom J."/>
            <person name="Venter S.N."/>
        </authorList>
    </citation>
    <scope>NUCLEOTIDE SEQUENCE [LARGE SCALE GENOMIC DNA]</scope>
    <source>
        <strain evidence="2">QC88-366</strain>
    </source>
</reference>
<keyword evidence="2" id="KW-1185">Reference proteome</keyword>